<protein>
    <submittedName>
        <fullName evidence="1">Uncharacterized protein</fullName>
    </submittedName>
</protein>
<evidence type="ECO:0000313" key="2">
    <source>
        <dbReference type="Proteomes" id="UP000606974"/>
    </source>
</evidence>
<sequence>MVCIVTGGASIIVGAPVLGDLDAVIDRPLGLRRAWLAGVVVAAWDFACEVRNRGAFGEPLGVRQENVLG</sequence>
<reference evidence="1" key="1">
    <citation type="submission" date="2020-02" db="EMBL/GenBank/DDBJ databases">
        <authorList>
            <person name="Palmer J.M."/>
        </authorList>
    </citation>
    <scope>NUCLEOTIDE SEQUENCE</scope>
    <source>
        <strain evidence="1">EPUS1.4</strain>
        <tissue evidence="1">Thallus</tissue>
    </source>
</reference>
<evidence type="ECO:0000313" key="1">
    <source>
        <dbReference type="EMBL" id="KAF7512648.1"/>
    </source>
</evidence>
<dbReference type="Proteomes" id="UP000606974">
    <property type="component" value="Unassembled WGS sequence"/>
</dbReference>
<dbReference type="EMBL" id="JAACFV010000011">
    <property type="protein sequence ID" value="KAF7512648.1"/>
    <property type="molecule type" value="Genomic_DNA"/>
</dbReference>
<dbReference type="AlphaFoldDB" id="A0A8H7AP21"/>
<accession>A0A8H7AP21</accession>
<keyword evidence="2" id="KW-1185">Reference proteome</keyword>
<proteinExistence type="predicted"/>
<comment type="caution">
    <text evidence="1">The sequence shown here is derived from an EMBL/GenBank/DDBJ whole genome shotgun (WGS) entry which is preliminary data.</text>
</comment>
<organism evidence="1 2">
    <name type="scientific">Endocarpon pusillum</name>
    <dbReference type="NCBI Taxonomy" id="364733"/>
    <lineage>
        <taxon>Eukaryota</taxon>
        <taxon>Fungi</taxon>
        <taxon>Dikarya</taxon>
        <taxon>Ascomycota</taxon>
        <taxon>Pezizomycotina</taxon>
        <taxon>Eurotiomycetes</taxon>
        <taxon>Chaetothyriomycetidae</taxon>
        <taxon>Verrucariales</taxon>
        <taxon>Verrucariaceae</taxon>
        <taxon>Endocarpon</taxon>
    </lineage>
</organism>
<name>A0A8H7AP21_9EURO</name>
<gene>
    <name evidence="1" type="ORF">GJ744_000909</name>
</gene>